<feature type="transmembrane region" description="Helical" evidence="10">
    <location>
        <begin position="105"/>
        <end position="122"/>
    </location>
</feature>
<evidence type="ECO:0000259" key="11">
    <source>
        <dbReference type="SMART" id="SM01269"/>
    </source>
</evidence>
<sequence>MSKPRSDFIWEYTDEPHASRRREILAKYPQMKKLFGYDWRISLQFAATVLIQVFMAYMVRNMSWTELFVLTYVVSGTLNHSLSVGLHELSHNLAFGPHRPLANRLLGYFANLPMGVPAFVTFKKYHRDHHKYLAVDGWDPDLPTRIEAKLFSSTLGKILYVGLLPITYSLRPILVMPKKIDLHEVQNLVVQLIFDFFIYYFLGYKALLYLVIGTLLGLGFHPISGHFIAEHYVFVKGYETYSYYGPLNLITFNVGYHNEHHDFPNIPCWKLPQVRKIAPEYYDNLPCHNSWIKVLYDFVTCTEMGPYSRIHRDYKVTSEYAILNKNDSSTLDKQSLAKDLNNNNSKGTECEKKIE</sequence>
<evidence type="ECO:0000256" key="4">
    <source>
        <dbReference type="ARBA" id="ARBA00022692"/>
    </source>
</evidence>
<evidence type="ECO:0000256" key="6">
    <source>
        <dbReference type="ARBA" id="ARBA00023002"/>
    </source>
</evidence>
<keyword evidence="7 9" id="KW-0443">Lipid metabolism</keyword>
<keyword evidence="5 10" id="KW-1133">Transmembrane helix</keyword>
<evidence type="ECO:0000256" key="8">
    <source>
        <dbReference type="ARBA" id="ARBA00023136"/>
    </source>
</evidence>
<evidence type="ECO:0000256" key="1">
    <source>
        <dbReference type="ARBA" id="ARBA00004141"/>
    </source>
</evidence>
<dbReference type="PANTHER" id="PTHR12879">
    <property type="entry name" value="SPHINGOLIPID DELTA 4 DESATURASE/C-4 HYDROXYLASE PROTEIN DES2"/>
    <property type="match status" value="1"/>
</dbReference>
<dbReference type="SMART" id="SM01269">
    <property type="entry name" value="Lipid_DES"/>
    <property type="match status" value="1"/>
</dbReference>
<reference evidence="12" key="1">
    <citation type="journal article" date="2019" name="Fish. Sci.">
        <title>Genome-wide identification and expression of eight fatty acid desaturase genes, and the fatty acid profile, in the marine rotifer Brachionus koreanus fed the alga Tetraselmis suecica.</title>
        <authorList>
            <person name="Lee M.-C."/>
            <person name="Hagiwara A."/>
            <person name="Park H.G."/>
            <person name="Lee J.-S."/>
        </authorList>
    </citation>
    <scope>NUCLEOTIDE SEQUENCE</scope>
</reference>
<evidence type="ECO:0000256" key="5">
    <source>
        <dbReference type="ARBA" id="ARBA00022989"/>
    </source>
</evidence>
<dbReference type="GO" id="GO:0016020">
    <property type="term" value="C:membrane"/>
    <property type="evidence" value="ECO:0007669"/>
    <property type="project" value="UniProtKB-SubCell"/>
</dbReference>
<evidence type="ECO:0000256" key="7">
    <source>
        <dbReference type="ARBA" id="ARBA00023098"/>
    </source>
</evidence>
<proteinExistence type="evidence at transcript level"/>
<dbReference type="PANTHER" id="PTHR12879:SF8">
    <property type="entry name" value="SPHINGOLIPID DELTA(4)-DESATURASE DES1"/>
    <property type="match status" value="1"/>
</dbReference>
<feature type="transmembrane region" description="Helical" evidence="10">
    <location>
        <begin position="41"/>
        <end position="60"/>
    </location>
</feature>
<evidence type="ECO:0000256" key="10">
    <source>
        <dbReference type="SAM" id="Phobius"/>
    </source>
</evidence>
<dbReference type="InterPro" id="IPR013866">
    <property type="entry name" value="Sphingolipid_d4-desaturase_N"/>
</dbReference>
<dbReference type="GO" id="GO:0046513">
    <property type="term" value="P:ceramide biosynthetic process"/>
    <property type="evidence" value="ECO:0007669"/>
    <property type="project" value="TreeGrafter"/>
</dbReference>
<dbReference type="AlphaFoldDB" id="A0A482G4B0"/>
<evidence type="ECO:0000313" key="12">
    <source>
        <dbReference type="EMBL" id="QBO56258.1"/>
    </source>
</evidence>
<keyword evidence="6 9" id="KW-0560">Oxidoreductase</keyword>
<dbReference type="EC" id="1.14.19.17" evidence="3"/>
<comment type="similarity">
    <text evidence="2 9">Belongs to the fatty acid desaturase type 1 family. DEGS subfamily.</text>
</comment>
<feature type="domain" description="Sphingolipid delta4-desaturase N-terminal" evidence="11">
    <location>
        <begin position="3"/>
        <end position="41"/>
    </location>
</feature>
<evidence type="ECO:0000256" key="3">
    <source>
        <dbReference type="ARBA" id="ARBA00012021"/>
    </source>
</evidence>
<dbReference type="GO" id="GO:0042284">
    <property type="term" value="F:sphingolipid delta-4 desaturase activity"/>
    <property type="evidence" value="ECO:0007669"/>
    <property type="project" value="UniProtKB-UniRule"/>
</dbReference>
<dbReference type="CDD" id="cd03508">
    <property type="entry name" value="Delta4-sphingolipid-FADS-like"/>
    <property type="match status" value="1"/>
</dbReference>
<accession>A0A482G4B0</accession>
<dbReference type="EMBL" id="MH924570">
    <property type="protein sequence ID" value="QBO56258.1"/>
    <property type="molecule type" value="mRNA"/>
</dbReference>
<keyword evidence="8 9" id="KW-0472">Membrane</keyword>
<gene>
    <name evidence="12" type="primary">Fads4-1</name>
</gene>
<dbReference type="Pfam" id="PF08557">
    <property type="entry name" value="Lipid_DES"/>
    <property type="match status" value="1"/>
</dbReference>
<dbReference type="PIRSF" id="PIRSF017228">
    <property type="entry name" value="Sphnglp_dlt4_des"/>
    <property type="match status" value="1"/>
</dbReference>
<organism evidence="12">
    <name type="scientific">Brachionus plicatilis</name>
    <name type="common">Marine rotifer</name>
    <name type="synonym">Brachionus muelleri</name>
    <dbReference type="NCBI Taxonomy" id="10195"/>
    <lineage>
        <taxon>Eukaryota</taxon>
        <taxon>Metazoa</taxon>
        <taxon>Spiralia</taxon>
        <taxon>Gnathifera</taxon>
        <taxon>Rotifera</taxon>
        <taxon>Eurotatoria</taxon>
        <taxon>Monogononta</taxon>
        <taxon>Pseudotrocha</taxon>
        <taxon>Ploima</taxon>
        <taxon>Brachionidae</taxon>
        <taxon>Brachionus</taxon>
    </lineage>
</organism>
<dbReference type="InterPro" id="IPR011388">
    <property type="entry name" value="DES1/DES2"/>
</dbReference>
<feature type="transmembrane region" description="Helical" evidence="10">
    <location>
        <begin position="197"/>
        <end position="218"/>
    </location>
</feature>
<comment type="subcellular location">
    <subcellularLocation>
        <location evidence="1">Membrane</location>
        <topology evidence="1">Multi-pass membrane protein</topology>
    </subcellularLocation>
</comment>
<dbReference type="InterPro" id="IPR005804">
    <property type="entry name" value="FA_desaturase_dom"/>
</dbReference>
<protein>
    <recommendedName>
        <fullName evidence="3">sphingolipid 4-desaturase</fullName>
        <ecNumber evidence="3">1.14.19.17</ecNumber>
    </recommendedName>
</protein>
<evidence type="ECO:0000256" key="9">
    <source>
        <dbReference type="PIRNR" id="PIRNR017228"/>
    </source>
</evidence>
<evidence type="ECO:0000256" key="2">
    <source>
        <dbReference type="ARBA" id="ARBA00006146"/>
    </source>
</evidence>
<name>A0A482G4B0_BRAPC</name>
<keyword evidence="4 10" id="KW-0812">Transmembrane</keyword>
<dbReference type="Pfam" id="PF00487">
    <property type="entry name" value="FA_desaturase"/>
    <property type="match status" value="1"/>
</dbReference>